<dbReference type="STRING" id="109232.RMONA_07230"/>
<evidence type="ECO:0000256" key="10">
    <source>
        <dbReference type="ARBA" id="ARBA00023204"/>
    </source>
</evidence>
<dbReference type="SUPFAM" id="SSF52540">
    <property type="entry name" value="P-loop containing nucleoside triphosphate hydrolases"/>
    <property type="match status" value="1"/>
</dbReference>
<dbReference type="EMBL" id="LN794217">
    <property type="protein sequence ID" value="CEO17798.1"/>
    <property type="molecule type" value="Genomic_DNA"/>
</dbReference>
<dbReference type="InterPro" id="IPR020588">
    <property type="entry name" value="RecA_ATP-bd"/>
</dbReference>
<dbReference type="Pfam" id="PF13541">
    <property type="entry name" value="ChlI"/>
    <property type="match status" value="1"/>
</dbReference>
<dbReference type="Pfam" id="PF13481">
    <property type="entry name" value="AAA_25"/>
    <property type="match status" value="1"/>
</dbReference>
<dbReference type="PANTHER" id="PTHR32472">
    <property type="entry name" value="DNA REPAIR PROTEIN RADA"/>
    <property type="match status" value="1"/>
</dbReference>
<evidence type="ECO:0000256" key="7">
    <source>
        <dbReference type="ARBA" id="ARBA00022840"/>
    </source>
</evidence>
<dbReference type="GO" id="GO:0016787">
    <property type="term" value="F:hydrolase activity"/>
    <property type="evidence" value="ECO:0007669"/>
    <property type="project" value="UniProtKB-KW"/>
</dbReference>
<keyword evidence="1 11" id="KW-0479">Metal-binding</keyword>
<protein>
    <recommendedName>
        <fullName evidence="11 12">DNA repair protein RadA</fullName>
    </recommendedName>
</protein>
<dbReference type="SMART" id="SM00382">
    <property type="entry name" value="AAA"/>
    <property type="match status" value="1"/>
</dbReference>
<feature type="region of interest" description="Lon-protease-like" evidence="11">
    <location>
        <begin position="400"/>
        <end position="497"/>
    </location>
</feature>
<keyword evidence="2 11" id="KW-0547">Nucleotide-binding</keyword>
<keyword evidence="6 13" id="KW-0862">Zinc</keyword>
<keyword evidence="7 11" id="KW-0067">ATP-binding</keyword>
<dbReference type="AlphaFoldDB" id="A0A0B7J5R7"/>
<evidence type="ECO:0000256" key="1">
    <source>
        <dbReference type="ARBA" id="ARBA00022723"/>
    </source>
</evidence>
<accession>A0A0B7J5R7</accession>
<gene>
    <name evidence="11" type="primary">radA</name>
    <name evidence="15" type="ORF">RMONA_07230</name>
</gene>
<keyword evidence="5" id="KW-0378">Hydrolase</keyword>
<dbReference type="Proteomes" id="UP000018149">
    <property type="component" value="Chromosome I"/>
</dbReference>
<dbReference type="InterPro" id="IPR020568">
    <property type="entry name" value="Ribosomal_Su5_D2-typ_SF"/>
</dbReference>
<dbReference type="Pfam" id="PF18073">
    <property type="entry name" value="Zn_ribbon_LapB"/>
    <property type="match status" value="1"/>
</dbReference>
<evidence type="ECO:0000313" key="16">
    <source>
        <dbReference type="Proteomes" id="UP000018149"/>
    </source>
</evidence>
<keyword evidence="16" id="KW-1185">Reference proteome</keyword>
<dbReference type="GO" id="GO:0005524">
    <property type="term" value="F:ATP binding"/>
    <property type="evidence" value="ECO:0007669"/>
    <property type="project" value="UniProtKB-UniRule"/>
</dbReference>
<dbReference type="PRINTS" id="PR01874">
    <property type="entry name" value="DNAREPAIRADA"/>
</dbReference>
<evidence type="ECO:0000256" key="2">
    <source>
        <dbReference type="ARBA" id="ARBA00022741"/>
    </source>
</evidence>
<keyword evidence="3 11" id="KW-0227">DNA damage</keyword>
<evidence type="ECO:0000256" key="9">
    <source>
        <dbReference type="ARBA" id="ARBA00023125"/>
    </source>
</evidence>
<dbReference type="GO" id="GO:0000725">
    <property type="term" value="P:recombinational repair"/>
    <property type="evidence" value="ECO:0007669"/>
    <property type="project" value="UniProtKB-UniRule"/>
</dbReference>
<dbReference type="HAMAP" id="MF_01498">
    <property type="entry name" value="RadA_bact"/>
    <property type="match status" value="1"/>
</dbReference>
<evidence type="ECO:0000313" key="15">
    <source>
        <dbReference type="EMBL" id="CEO17798.1"/>
    </source>
</evidence>
<evidence type="ECO:0000256" key="13">
    <source>
        <dbReference type="RuleBase" id="RU003555"/>
    </source>
</evidence>
<evidence type="ECO:0000256" key="6">
    <source>
        <dbReference type="ARBA" id="ARBA00022833"/>
    </source>
</evidence>
<evidence type="ECO:0000256" key="3">
    <source>
        <dbReference type="ARBA" id="ARBA00022763"/>
    </source>
</evidence>
<keyword evidence="9 11" id="KW-0238">DNA-binding</keyword>
<dbReference type="GO" id="GO:0140664">
    <property type="term" value="F:ATP-dependent DNA damage sensor activity"/>
    <property type="evidence" value="ECO:0007669"/>
    <property type="project" value="InterPro"/>
</dbReference>
<evidence type="ECO:0000256" key="5">
    <source>
        <dbReference type="ARBA" id="ARBA00022801"/>
    </source>
</evidence>
<name>A0A0B7J5R7_9RICK</name>
<dbReference type="CDD" id="cd01121">
    <property type="entry name" value="RadA_SMS_N"/>
    <property type="match status" value="1"/>
</dbReference>
<feature type="domain" description="RecA family profile 1" evidence="14">
    <location>
        <begin position="112"/>
        <end position="263"/>
    </location>
</feature>
<dbReference type="GO" id="GO:0008270">
    <property type="term" value="F:zinc ion binding"/>
    <property type="evidence" value="ECO:0007669"/>
    <property type="project" value="UniProtKB-KW"/>
</dbReference>
<dbReference type="InterPro" id="IPR004504">
    <property type="entry name" value="DNA_repair_RadA"/>
</dbReference>
<keyword evidence="8 11" id="KW-0346">Stress response</keyword>
<dbReference type="InterPro" id="IPR014721">
    <property type="entry name" value="Ribsml_uS5_D2-typ_fold_subgr"/>
</dbReference>
<dbReference type="PANTHER" id="PTHR32472:SF10">
    <property type="entry name" value="DNA REPAIR PROTEIN RADA-LIKE PROTEIN"/>
    <property type="match status" value="1"/>
</dbReference>
<dbReference type="InterPro" id="IPR003593">
    <property type="entry name" value="AAA+_ATPase"/>
</dbReference>
<comment type="function">
    <text evidence="11">Plays a role in repairing double-strand DNA breaks, probably involving stabilizing or processing branched DNA or blocked replication forks.</text>
</comment>
<dbReference type="InterPro" id="IPR027417">
    <property type="entry name" value="P-loop_NTPase"/>
</dbReference>
<dbReference type="GO" id="GO:0005829">
    <property type="term" value="C:cytosol"/>
    <property type="evidence" value="ECO:0007669"/>
    <property type="project" value="TreeGrafter"/>
</dbReference>
<dbReference type="KEGG" id="rmc:RMONA_07230"/>
<sequence>MGFTGPRNNALRGETVSFDEAISGILLYEIATLLVVACNDVHIYSSSNKNMTKDKKHYTCSNCGNTSPKWSGQCFDCGVWGSIVEEIVSSNKAIVKTGSKQDFDKLSGHVAEQLRIPTPIGELNRVLGGGLVLGSAILIGGDPGIGKSTLLLQLAASNFASKMNCLYITGEESLDQIKLRAIRLNLTNYNTDILAATNLEDIIASIEANKNNIDLVVIDSIQTITTKELSSPPGTVSQIRTCANELVNYAKQNNIIILLSCHVTKDGQLAGPKILEHLVDTVLYFEGDHNNHFRILRSYKNRFGGVGEIGVFEMSGSGLIEVTNPSELFLMKREQNVIGTSIFAGIEGSRPLLMEVQALIVPSNMVTPRRSAVGWDANRLSMILAVLISSRIGLNLANYEVYLSIAGGLKIADPASDLAVVASLISAATGKPVPEHSVFFGEISLSGEIRKTAKAETRIKEAVKLGFNKIICSKLENLTYDFISSVSHLKDLKKIIK</sequence>
<evidence type="ECO:0000256" key="11">
    <source>
        <dbReference type="HAMAP-Rule" id="MF_01498"/>
    </source>
</evidence>
<dbReference type="GO" id="GO:0003684">
    <property type="term" value="F:damaged DNA binding"/>
    <property type="evidence" value="ECO:0007669"/>
    <property type="project" value="InterPro"/>
</dbReference>
<dbReference type="SUPFAM" id="SSF54211">
    <property type="entry name" value="Ribosomal protein S5 domain 2-like"/>
    <property type="match status" value="1"/>
</dbReference>
<dbReference type="PROSITE" id="PS50162">
    <property type="entry name" value="RECA_2"/>
    <property type="match status" value="1"/>
</dbReference>
<comment type="function">
    <text evidence="13">DNA-dependent ATPase involved in processing of recombination intermediates, plays a role in repairing DNA breaks. Stimulates the branch migration of RecA-mediated strand transfer reactions, allowing the 3' invading strand to extend heteroduplex DNA faster. Binds ssDNA in the presence of ADP but not other nucleotides, has ATPase activity that is stimulated by ssDNA and various branched DNA structures, but inhibited by SSB. Does not have RecA's homology-searching function.</text>
</comment>
<dbReference type="NCBIfam" id="TIGR00416">
    <property type="entry name" value="sms"/>
    <property type="match status" value="1"/>
</dbReference>
<dbReference type="FunFam" id="3.40.50.300:FF:000050">
    <property type="entry name" value="DNA repair protein RadA"/>
    <property type="match status" value="1"/>
</dbReference>
<organism evidence="15 16">
    <name type="scientific">Rickettsia monacensis</name>
    <dbReference type="NCBI Taxonomy" id="109232"/>
    <lineage>
        <taxon>Bacteria</taxon>
        <taxon>Pseudomonadati</taxon>
        <taxon>Pseudomonadota</taxon>
        <taxon>Alphaproteobacteria</taxon>
        <taxon>Rickettsiales</taxon>
        <taxon>Rickettsiaceae</taxon>
        <taxon>Rickettsieae</taxon>
        <taxon>Rickettsia</taxon>
        <taxon>spotted fever group</taxon>
    </lineage>
</organism>
<evidence type="ECO:0000256" key="8">
    <source>
        <dbReference type="ARBA" id="ARBA00023016"/>
    </source>
</evidence>
<comment type="domain">
    <text evidence="11">The middle region has homology to RecA with ATPase motifs including the RadA KNRFG motif, while the C-terminus is homologous to Lon protease.</text>
</comment>
<reference evidence="15 16" key="1">
    <citation type="submission" date="2015-01" db="EMBL/GenBank/DDBJ databases">
        <title>Draft genome sequence of Rickettsia monacensis strain IrR/Munich.</title>
        <authorList>
            <person name="Felsheim R.F."/>
            <person name="Johnson S.L."/>
            <person name="Kurtti T.J."/>
            <person name="Munderloh U.G."/>
        </authorList>
    </citation>
    <scope>NUCLEOTIDE SEQUENCE [LARGE SCALE GENOMIC DNA]</scope>
    <source>
        <strain evidence="15 16">IrR/Munich</strain>
    </source>
</reference>
<feature type="short sequence motif" description="RadA KNRFG motif" evidence="11">
    <location>
        <begin position="300"/>
        <end position="304"/>
    </location>
</feature>
<comment type="similarity">
    <text evidence="11 13">Belongs to the RecA family. RadA subfamily.</text>
</comment>
<evidence type="ECO:0000256" key="12">
    <source>
        <dbReference type="NCBIfam" id="TIGR00416"/>
    </source>
</evidence>
<proteinExistence type="inferred from homology"/>
<dbReference type="InterPro" id="IPR041166">
    <property type="entry name" value="Rubredoxin_2"/>
</dbReference>
<dbReference type="HOGENOM" id="CLU_018264_0_1_5"/>
<dbReference type="Gene3D" id="3.40.50.300">
    <property type="entry name" value="P-loop containing nucleotide triphosphate hydrolases"/>
    <property type="match status" value="1"/>
</dbReference>
<evidence type="ECO:0000259" key="14">
    <source>
        <dbReference type="PROSITE" id="PS50162"/>
    </source>
</evidence>
<keyword evidence="4 13" id="KW-0863">Zinc-finger</keyword>
<feature type="binding site" evidence="11">
    <location>
        <begin position="141"/>
        <end position="148"/>
    </location>
    <ligand>
        <name>ATP</name>
        <dbReference type="ChEBI" id="CHEBI:30616"/>
    </ligand>
</feature>
<evidence type="ECO:0000256" key="4">
    <source>
        <dbReference type="ARBA" id="ARBA00022771"/>
    </source>
</evidence>
<dbReference type="Gene3D" id="3.30.230.10">
    <property type="match status" value="1"/>
</dbReference>
<keyword evidence="10 11" id="KW-0234">DNA repair</keyword>